<dbReference type="VEuPathDB" id="CryptoDB:Vbra_21632"/>
<dbReference type="InParanoid" id="A0A0G4FRS0"/>
<proteinExistence type="predicted"/>
<sequence length="467" mass="53396">MGVRWQEADKAFVIFWYADGELKEKQFYVKKHPDGLNFFTAKAMAEEYSIIVQRSGQADTDKFVDMTLLGEPENVDRLEVFHASSLIALTANLRKGSEWKLVDLDDVTGAPLPDNSPVLIKVPLLNPTFPDYKRVPKEEEALKGVLEQESTAMQRFWRRYHLSKEMTDHVHGGLYEEYEARAFPRMPHRITVQRAPDGRSILPDCLILSYGQELNALRRGIGWLAQARNPNMRVDTQSQATKKVKATSLGWYTITLLTRAAGAVLRHGFHHCALDAGSKMRLLDLGNVETHEELKKRTLSLEEGSLALTDLHGWFHEEDDTAFASHSALPCHRKAPDEQALRYVDDALEVQRLIGCMASYGFTMSVPVEYWDPYKQKTRVKERQVSKLICPERPRDATALEGSIQINLDLAKTCLYDHHLTDESYEDVEQIIERYVYQHRAHPKEAHCDRSSSAAFISKMLFIAERH</sequence>
<dbReference type="EMBL" id="CDMY01000488">
    <property type="protein sequence ID" value="CEM17348.1"/>
    <property type="molecule type" value="Genomic_DNA"/>
</dbReference>
<evidence type="ECO:0000313" key="2">
    <source>
        <dbReference type="Proteomes" id="UP000041254"/>
    </source>
</evidence>
<organism evidence="1 2">
    <name type="scientific">Vitrella brassicaformis (strain CCMP3155)</name>
    <dbReference type="NCBI Taxonomy" id="1169540"/>
    <lineage>
        <taxon>Eukaryota</taxon>
        <taxon>Sar</taxon>
        <taxon>Alveolata</taxon>
        <taxon>Colpodellida</taxon>
        <taxon>Vitrellaceae</taxon>
        <taxon>Vitrella</taxon>
    </lineage>
</organism>
<gene>
    <name evidence="1" type="ORF">Vbra_21632</name>
</gene>
<reference evidence="1 2" key="1">
    <citation type="submission" date="2014-11" db="EMBL/GenBank/DDBJ databases">
        <authorList>
            <person name="Zhu J."/>
            <person name="Qi W."/>
            <person name="Song R."/>
        </authorList>
    </citation>
    <scope>NUCLEOTIDE SEQUENCE [LARGE SCALE GENOMIC DNA]</scope>
</reference>
<dbReference type="Gene3D" id="1.20.5.2050">
    <property type="match status" value="1"/>
</dbReference>
<accession>A0A0G4FRS0</accession>
<evidence type="ECO:0000313" key="1">
    <source>
        <dbReference type="EMBL" id="CEM17348.1"/>
    </source>
</evidence>
<dbReference type="AlphaFoldDB" id="A0A0G4FRS0"/>
<keyword evidence="2" id="KW-1185">Reference proteome</keyword>
<name>A0A0G4FRS0_VITBC</name>
<dbReference type="Proteomes" id="UP000041254">
    <property type="component" value="Unassembled WGS sequence"/>
</dbReference>
<protein>
    <submittedName>
        <fullName evidence="1">Uncharacterized protein</fullName>
    </submittedName>
</protein>